<feature type="compositionally biased region" description="Low complexity" evidence="1">
    <location>
        <begin position="24"/>
        <end position="35"/>
    </location>
</feature>
<organism evidence="3">
    <name type="scientific">Streptomyces sp. NBC_01401</name>
    <dbReference type="NCBI Taxonomy" id="2903854"/>
    <lineage>
        <taxon>Bacteria</taxon>
        <taxon>Bacillati</taxon>
        <taxon>Actinomycetota</taxon>
        <taxon>Actinomycetes</taxon>
        <taxon>Kitasatosporales</taxon>
        <taxon>Streptomycetaceae</taxon>
        <taxon>Streptomyces</taxon>
    </lineage>
</organism>
<sequence>MSQGDERGYGGSEPGGRTDDAYSTLGGTRQTRTRLPGGGDDGDGHGRRPARNSRSLIMAVGVVVLLIAAIAFANQGGGGGSDGGSAKKSDAAGAGPTAATGTKPVTGKNGTIASGFAHDEQGAQSAAANYAVALGSADMFDKTKRDGILEATHDPAVVAALKADTGKAYSAGFLTNVGLNEDGSTPSGLTFVSRTIPAGTRTTAQGKDTATVEVWCTGLVGMAGQGSTKPVSASWFTITEKLKWVAGDWKIESSSQAEGPTPVNGDNRASTADEIAGAVEGYGGFTYAR</sequence>
<accession>A0AAU3GT76</accession>
<dbReference type="EMBL" id="CP109535">
    <property type="protein sequence ID" value="WTY96433.1"/>
    <property type="molecule type" value="Genomic_DNA"/>
</dbReference>
<evidence type="ECO:0000313" key="3">
    <source>
        <dbReference type="EMBL" id="WTY96433.1"/>
    </source>
</evidence>
<evidence type="ECO:0000256" key="2">
    <source>
        <dbReference type="SAM" id="Phobius"/>
    </source>
</evidence>
<feature type="transmembrane region" description="Helical" evidence="2">
    <location>
        <begin position="56"/>
        <end position="73"/>
    </location>
</feature>
<protein>
    <recommendedName>
        <fullName evidence="4">Integral membrane protein</fullName>
    </recommendedName>
</protein>
<feature type="compositionally biased region" description="Low complexity" evidence="1">
    <location>
        <begin position="91"/>
        <end position="108"/>
    </location>
</feature>
<feature type="region of interest" description="Disordered" evidence="1">
    <location>
        <begin position="1"/>
        <end position="50"/>
    </location>
</feature>
<keyword evidence="2" id="KW-0812">Transmembrane</keyword>
<dbReference type="AlphaFoldDB" id="A0AAU3GT76"/>
<gene>
    <name evidence="3" type="ORF">OG626_16670</name>
</gene>
<reference evidence="3" key="1">
    <citation type="submission" date="2022-10" db="EMBL/GenBank/DDBJ databases">
        <title>The complete genomes of actinobacterial strains from the NBC collection.</title>
        <authorList>
            <person name="Joergensen T.S."/>
            <person name="Alvarez Arevalo M."/>
            <person name="Sterndorff E.B."/>
            <person name="Faurdal D."/>
            <person name="Vuksanovic O."/>
            <person name="Mourched A.-S."/>
            <person name="Charusanti P."/>
            <person name="Shaw S."/>
            <person name="Blin K."/>
            <person name="Weber T."/>
        </authorList>
    </citation>
    <scope>NUCLEOTIDE SEQUENCE</scope>
    <source>
        <strain evidence="3">NBC_01401</strain>
    </source>
</reference>
<proteinExistence type="predicted"/>
<name>A0AAU3GT76_9ACTN</name>
<evidence type="ECO:0008006" key="4">
    <source>
        <dbReference type="Google" id="ProtNLM"/>
    </source>
</evidence>
<feature type="region of interest" description="Disordered" evidence="1">
    <location>
        <begin position="78"/>
        <end position="113"/>
    </location>
</feature>
<keyword evidence="2" id="KW-0472">Membrane</keyword>
<keyword evidence="2" id="KW-1133">Transmembrane helix</keyword>
<evidence type="ECO:0000256" key="1">
    <source>
        <dbReference type="SAM" id="MobiDB-lite"/>
    </source>
</evidence>